<comment type="caution">
    <text evidence="2">The sequence shown here is derived from an EMBL/GenBank/DDBJ whole genome shotgun (WGS) entry which is preliminary data.</text>
</comment>
<gene>
    <name evidence="2" type="ORF">C4520_00045</name>
</gene>
<feature type="transmembrane region" description="Helical" evidence="1">
    <location>
        <begin position="445"/>
        <end position="462"/>
    </location>
</feature>
<feature type="transmembrane region" description="Helical" evidence="1">
    <location>
        <begin position="410"/>
        <end position="430"/>
    </location>
</feature>
<name>A0A3A4P2E6_ABYX5</name>
<proteinExistence type="predicted"/>
<feature type="transmembrane region" description="Helical" evidence="1">
    <location>
        <begin position="325"/>
        <end position="342"/>
    </location>
</feature>
<keyword evidence="1" id="KW-0472">Membrane</keyword>
<feature type="transmembrane region" description="Helical" evidence="1">
    <location>
        <begin position="227"/>
        <end position="245"/>
    </location>
</feature>
<evidence type="ECO:0000313" key="3">
    <source>
        <dbReference type="Proteomes" id="UP000265882"/>
    </source>
</evidence>
<feature type="transmembrane region" description="Helical" evidence="1">
    <location>
        <begin position="198"/>
        <end position="215"/>
    </location>
</feature>
<keyword evidence="1" id="KW-0812">Transmembrane</keyword>
<organism evidence="2 3">
    <name type="scientific">Abyssobacteria bacterium (strain SURF_5)</name>
    <dbReference type="NCBI Taxonomy" id="2093360"/>
    <lineage>
        <taxon>Bacteria</taxon>
        <taxon>Pseudomonadati</taxon>
        <taxon>Candidatus Hydrogenedentota</taxon>
        <taxon>Candidatus Abyssobacteria</taxon>
    </lineage>
</organism>
<dbReference type="Proteomes" id="UP000265882">
    <property type="component" value="Unassembled WGS sequence"/>
</dbReference>
<keyword evidence="1" id="KW-1133">Transmembrane helix</keyword>
<accession>A0A3A4P2E6</accession>
<sequence length="476" mass="53273">MTILNVLWSLLTICIIGYAFALLIFRRARISGVTLFLLSIGLGFGILAEFCYLFLMFSRKIPFQSLYSLIAPSLILVLFMKRRAWGASWESLASQCWELARTFGKEPLPKRLLVLSAVVVVITIVAITSFNLVARPAYQFDSRAIWLQKAKILYHERTIFSDAVVDIARNHPHPRYPLLLPMTQSWVFYHMQETDDRAGRLLFLLFFVGLLAATYELSKTESTKRVAAFSLFLLLLVPFMYSGILPGTASGYADLILSFYITSSALMMALWLKERKLVFVLAGAFLAAACAMVKNEGLVFAGNLLILTAIFSLEKGWLARRKEGVLLFFVITGLLLAPALSVRSRLPAFLDENYLAHATPAAIIAGVSRVPKTFSGFIREFSDFSDWGVFWLLIGVAAVQCVMTRRRIPLFILALILVQVFAYFAIFIITPNDPAGQMRDALSRLFYHVSSLGAALVAFQLAPEKRMPPSSSQLRS</sequence>
<evidence type="ECO:0008006" key="4">
    <source>
        <dbReference type="Google" id="ProtNLM"/>
    </source>
</evidence>
<feature type="transmembrane region" description="Helical" evidence="1">
    <location>
        <begin position="61"/>
        <end position="80"/>
    </location>
</feature>
<feature type="transmembrane region" description="Helical" evidence="1">
    <location>
        <begin position="32"/>
        <end position="55"/>
    </location>
</feature>
<protein>
    <recommendedName>
        <fullName evidence="4">Glycosyltransferase RgtA/B/C/D-like domain-containing protein</fullName>
    </recommendedName>
</protein>
<feature type="transmembrane region" description="Helical" evidence="1">
    <location>
        <begin position="112"/>
        <end position="134"/>
    </location>
</feature>
<evidence type="ECO:0000313" key="2">
    <source>
        <dbReference type="EMBL" id="RJP26918.1"/>
    </source>
</evidence>
<feature type="transmembrane region" description="Helical" evidence="1">
    <location>
        <begin position="300"/>
        <end position="318"/>
    </location>
</feature>
<feature type="transmembrane region" description="Helical" evidence="1">
    <location>
        <begin position="277"/>
        <end position="294"/>
    </location>
</feature>
<feature type="transmembrane region" description="Helical" evidence="1">
    <location>
        <begin position="384"/>
        <end position="403"/>
    </location>
</feature>
<feature type="transmembrane region" description="Helical" evidence="1">
    <location>
        <begin position="6"/>
        <end position="25"/>
    </location>
</feature>
<feature type="transmembrane region" description="Helical" evidence="1">
    <location>
        <begin position="251"/>
        <end position="270"/>
    </location>
</feature>
<dbReference type="EMBL" id="QZKU01000001">
    <property type="protein sequence ID" value="RJP26918.1"/>
    <property type="molecule type" value="Genomic_DNA"/>
</dbReference>
<reference evidence="2 3" key="1">
    <citation type="journal article" date="2017" name="ISME J.">
        <title>Energy and carbon metabolisms in a deep terrestrial subsurface fluid microbial community.</title>
        <authorList>
            <person name="Momper L."/>
            <person name="Jungbluth S.P."/>
            <person name="Lee M.D."/>
            <person name="Amend J.P."/>
        </authorList>
    </citation>
    <scope>NUCLEOTIDE SEQUENCE [LARGE SCALE GENOMIC DNA]</scope>
    <source>
        <strain evidence="2">SURF_5</strain>
    </source>
</reference>
<evidence type="ECO:0000256" key="1">
    <source>
        <dbReference type="SAM" id="Phobius"/>
    </source>
</evidence>
<dbReference type="AlphaFoldDB" id="A0A3A4P2E6"/>